<feature type="domain" description="Schlafen AlbA-2" evidence="2">
    <location>
        <begin position="15"/>
        <end position="144"/>
    </location>
</feature>
<evidence type="ECO:0000256" key="1">
    <source>
        <dbReference type="SAM" id="MobiDB-lite"/>
    </source>
</evidence>
<dbReference type="PANTHER" id="PTHR30595:SF6">
    <property type="entry name" value="SCHLAFEN ALBA-2 DOMAIN-CONTAINING PROTEIN"/>
    <property type="match status" value="1"/>
</dbReference>
<name>H2J0H4_RAHAC</name>
<dbReference type="Proteomes" id="UP000009010">
    <property type="component" value="Chromosome"/>
</dbReference>
<dbReference type="Pfam" id="PF04326">
    <property type="entry name" value="SLFN_AlbA_2"/>
    <property type="match status" value="1"/>
</dbReference>
<dbReference type="EMBL" id="CP003244">
    <property type="protein sequence ID" value="AEX50023.1"/>
    <property type="molecule type" value="Genomic_DNA"/>
</dbReference>
<dbReference type="OrthoDB" id="9768354at2"/>
<dbReference type="eggNOG" id="COG2865">
    <property type="taxonomic scope" value="Bacteria"/>
</dbReference>
<evidence type="ECO:0000313" key="3">
    <source>
        <dbReference type="EMBL" id="AEX50023.1"/>
    </source>
</evidence>
<dbReference type="PANTHER" id="PTHR30595">
    <property type="entry name" value="GLPR-RELATED TRANSCRIPTIONAL REPRESSOR"/>
    <property type="match status" value="1"/>
</dbReference>
<evidence type="ECO:0000259" key="2">
    <source>
        <dbReference type="Pfam" id="PF04326"/>
    </source>
</evidence>
<feature type="region of interest" description="Disordered" evidence="1">
    <location>
        <begin position="524"/>
        <end position="545"/>
    </location>
</feature>
<feature type="compositionally biased region" description="Basic and acidic residues" evidence="1">
    <location>
        <begin position="524"/>
        <end position="535"/>
    </location>
</feature>
<proteinExistence type="predicted"/>
<keyword evidence="4" id="KW-1185">Reference proteome</keyword>
<dbReference type="AlphaFoldDB" id="H2J0H4"/>
<accession>H2J0H4</accession>
<dbReference type="InterPro" id="IPR038475">
    <property type="entry name" value="RecG_C_sf"/>
</dbReference>
<dbReference type="KEGG" id="raq:Rahaq2_0069"/>
<dbReference type="RefSeq" id="WP_014333342.1">
    <property type="nucleotide sequence ID" value="NC_016818.1"/>
</dbReference>
<organism evidence="3 4">
    <name type="scientific">Rahnella aquatilis (strain ATCC 33071 / DSM 4594 / JCM 1683 / NBRC 105701 / NCIMB 13365 / CIP 78.65)</name>
    <dbReference type="NCBI Taxonomy" id="745277"/>
    <lineage>
        <taxon>Bacteria</taxon>
        <taxon>Pseudomonadati</taxon>
        <taxon>Pseudomonadota</taxon>
        <taxon>Gammaproteobacteria</taxon>
        <taxon>Enterobacterales</taxon>
        <taxon>Yersiniaceae</taxon>
        <taxon>Rahnella</taxon>
    </lineage>
</organism>
<dbReference type="STRING" id="745277.Rahaq2_0069"/>
<protein>
    <submittedName>
        <fullName evidence="3">Putative transcriptional regulator with HTH domain</fullName>
    </submittedName>
</protein>
<evidence type="ECO:0000313" key="4">
    <source>
        <dbReference type="Proteomes" id="UP000009010"/>
    </source>
</evidence>
<gene>
    <name evidence="3" type="ordered locus">Rahaq2_0069</name>
</gene>
<reference evidence="4" key="2">
    <citation type="submission" date="2012-01" db="EMBL/GenBank/DDBJ databases">
        <title>Complete sequence of chromosome of Rahnella aquatilis CIP 78.65.</title>
        <authorList>
            <person name="Lucas S."/>
            <person name="Han J."/>
            <person name="Lapidus A."/>
            <person name="Cheng J.-F."/>
            <person name="Goodwin L."/>
            <person name="Pitluck S."/>
            <person name="Peters L."/>
            <person name="Ovchinnikova G."/>
            <person name="Held B."/>
            <person name="Detter J.C."/>
            <person name="Han C."/>
            <person name="Tapia R."/>
            <person name="Land M."/>
            <person name="Hauser L."/>
            <person name="Kyrpides N."/>
            <person name="Ivanova N."/>
            <person name="Pagani I."/>
            <person name="Sobecky P."/>
            <person name="Martinez R."/>
            <person name="Woyke T."/>
        </authorList>
    </citation>
    <scope>NUCLEOTIDE SEQUENCE [LARGE SCALE GENOMIC DNA]</scope>
    <source>
        <strain evidence="4">ATCC 33071 / DSM 4594 / JCM 1683 / NBRC 105701 / NCIMB 13365 / CIP 78.65</strain>
    </source>
</reference>
<sequence>MFKITDLIDLQTLAESVELEFKQAQGQDGQGKLPQDFWPTYSAMANTRGGYVVLGVKEKKGEFIPVGINDPEKIKKELFNNLNNPNLVNINLLTDADVQTTLLDSKLILVIHIPIATRHQKPIFLKKNPLEFTYIRLHEGDRHCSQEQVKRMLAEQVEDSRDDKILTGFDLNDIEQESLNAYKQLLAIAKPQHLWLELNNFDLMAKIGGWRKDRQSGQEGITLAGILMFGTWQAIQDAVPHYFVDYQERPEAKTELRWVDRLCPDGTWSGNIFDFYRRTYRKLTTDLKIPFKIKDGVRQDDTLIHVALREALVNTLVHSDYTGRASILIVKRPDMFGFRNPGLMRIPPEIAIKGGETDCRNRRMHQMFLNIGAGERAGSGIPKIYSGWQSANWRAPKLYEKTEHTEQTLLELSTASLIPEYISAQLQKLFGTRFSTLDDFERMIVTTAAIEGWINHQRACQLTSKHTRDVTLALPRLEAKGFLVSSGERKDKSYSLPGMEQPPSPEEVFSNALSLISDFTHSEGDLTHSEGDSTHSKSNPISHDAMIPRIDEHRDPHGRFISPLLDRPFVDQLDVLELSFKNNLLSLAKPARVKRRLTNEEMRDVISTLCNEHYIAISVLSDFTNRTSQNIRQSHLKPMVEKGELKLAFPNKPNTPKQGYTVT</sequence>
<dbReference type="PATRIC" id="fig|745277.3.peg.68"/>
<dbReference type="InterPro" id="IPR038461">
    <property type="entry name" value="Schlafen_AlbA_2_dom_sf"/>
</dbReference>
<dbReference type="HOGENOM" id="CLU_024970_0_0_6"/>
<dbReference type="Gene3D" id="3.30.950.30">
    <property type="entry name" value="Schlafen, AAA domain"/>
    <property type="match status" value="1"/>
</dbReference>
<dbReference type="InterPro" id="IPR007421">
    <property type="entry name" value="Schlafen_AlbA_2_dom"/>
</dbReference>
<dbReference type="Gene3D" id="3.30.565.60">
    <property type="match status" value="1"/>
</dbReference>
<reference evidence="3 4" key="1">
    <citation type="journal article" date="2012" name="J. Bacteriol.">
        <title>Complete Genome Sequence of Rahnella aquatilis CIP 78.65.</title>
        <authorList>
            <person name="Martinez R.J."/>
            <person name="Bruce D."/>
            <person name="Detter C."/>
            <person name="Goodwin L.A."/>
            <person name="Han J."/>
            <person name="Han C.S."/>
            <person name="Held B."/>
            <person name="Land M.L."/>
            <person name="Mikhailova N."/>
            <person name="Nolan M."/>
            <person name="Pennacchio L."/>
            <person name="Pitluck S."/>
            <person name="Tapia R."/>
            <person name="Woyke T."/>
            <person name="Sobecky P.A."/>
        </authorList>
    </citation>
    <scope>NUCLEOTIDE SEQUENCE [LARGE SCALE GENOMIC DNA]</scope>
    <source>
        <strain evidence="4">ATCC 33071 / DSM 4594 / JCM 1683 / NBRC 105701 / NCIMB 13365 / CIP 78.65</strain>
    </source>
</reference>